<organism evidence="3 4">
    <name type="scientific">Flavobacterium branchiophilum</name>
    <dbReference type="NCBI Taxonomy" id="55197"/>
    <lineage>
        <taxon>Bacteria</taxon>
        <taxon>Pseudomonadati</taxon>
        <taxon>Bacteroidota</taxon>
        <taxon>Flavobacteriia</taxon>
        <taxon>Flavobacteriales</taxon>
        <taxon>Flavobacteriaceae</taxon>
        <taxon>Flavobacterium</taxon>
    </lineage>
</organism>
<dbReference type="OrthoDB" id="9789113at2"/>
<dbReference type="Proteomes" id="UP000220828">
    <property type="component" value="Unassembled WGS sequence"/>
</dbReference>
<dbReference type="SUPFAM" id="SSF48317">
    <property type="entry name" value="Acid phosphatase/Vanadium-dependent haloperoxidase"/>
    <property type="match status" value="1"/>
</dbReference>
<keyword evidence="1" id="KW-0812">Transmembrane</keyword>
<dbReference type="OMA" id="RVRPCFA"/>
<feature type="transmembrane region" description="Helical" evidence="1">
    <location>
        <begin position="163"/>
        <end position="181"/>
    </location>
</feature>
<feature type="transmembrane region" description="Helical" evidence="1">
    <location>
        <begin position="59"/>
        <end position="79"/>
    </location>
</feature>
<feature type="transmembrane region" description="Helical" evidence="1">
    <location>
        <begin position="106"/>
        <end position="126"/>
    </location>
</feature>
<dbReference type="Pfam" id="PF01569">
    <property type="entry name" value="PAP2"/>
    <property type="match status" value="1"/>
</dbReference>
<reference evidence="3 4" key="1">
    <citation type="submission" date="2017-09" db="EMBL/GenBank/DDBJ databases">
        <title>Whole genomes of Flavobacteriaceae.</title>
        <authorList>
            <person name="Stine C."/>
            <person name="Li C."/>
            <person name="Tadesse D."/>
        </authorList>
    </citation>
    <scope>NUCLEOTIDE SEQUENCE [LARGE SCALE GENOMIC DNA]</scope>
    <source>
        <strain evidence="3 4">ATCC 35036</strain>
    </source>
</reference>
<dbReference type="SMART" id="SM00014">
    <property type="entry name" value="acidPPc"/>
    <property type="match status" value="1"/>
</dbReference>
<dbReference type="EMBL" id="PCMW01000036">
    <property type="protein sequence ID" value="PDS24777.1"/>
    <property type="molecule type" value="Genomic_DNA"/>
</dbReference>
<dbReference type="RefSeq" id="WP_014083505.1">
    <property type="nucleotide sequence ID" value="NZ_CBCSFI010000003.1"/>
</dbReference>
<dbReference type="PANTHER" id="PTHR14969">
    <property type="entry name" value="SPHINGOSINE-1-PHOSPHATE PHOSPHOHYDROLASE"/>
    <property type="match status" value="1"/>
</dbReference>
<dbReference type="InterPro" id="IPR000326">
    <property type="entry name" value="PAP2/HPO"/>
</dbReference>
<proteinExistence type="predicted"/>
<evidence type="ECO:0000259" key="2">
    <source>
        <dbReference type="SMART" id="SM00014"/>
    </source>
</evidence>
<feature type="domain" description="Phosphatidic acid phosphatase type 2/haloperoxidase" evidence="2">
    <location>
        <begin position="57"/>
        <end position="174"/>
    </location>
</feature>
<gene>
    <name evidence="3" type="ORF">B0A77_06930</name>
</gene>
<feature type="transmembrane region" description="Helical" evidence="1">
    <location>
        <begin position="27"/>
        <end position="47"/>
    </location>
</feature>
<comment type="caution">
    <text evidence="3">The sequence shown here is derived from an EMBL/GenBank/DDBJ whole genome shotgun (WGS) entry which is preliminary data.</text>
</comment>
<dbReference type="AlphaFoldDB" id="A0A2H3KVX2"/>
<keyword evidence="1" id="KW-1133">Transmembrane helix</keyword>
<evidence type="ECO:0000256" key="1">
    <source>
        <dbReference type="SAM" id="Phobius"/>
    </source>
</evidence>
<sequence length="187" mass="21753">MVEQLKILDRELLIYLNGLGSKPYDGFWLFITNQLHWTPFFLFLIYLVYKKLGAKQTGYIVLLVAVLILMTDQTCNLFKNHFQRLRPCNTPDLQGIIRIVKTSSSYSFFSGHAANTTAVAVFLIALLKKHIKYSYVLLIWPLVFSYSRIYLGLHYPIDLLTGYFFGSVFSIATYQFYNFLIKKHPLV</sequence>
<dbReference type="InterPro" id="IPR036938">
    <property type="entry name" value="PAP2/HPO_sf"/>
</dbReference>
<keyword evidence="1" id="KW-0472">Membrane</keyword>
<name>A0A2H3KVX2_9FLAO</name>
<feature type="transmembrane region" description="Helical" evidence="1">
    <location>
        <begin position="133"/>
        <end position="151"/>
    </location>
</feature>
<protein>
    <submittedName>
        <fullName evidence="3">Phosphatase PAP2 family protein</fullName>
    </submittedName>
</protein>
<evidence type="ECO:0000313" key="3">
    <source>
        <dbReference type="EMBL" id="PDS24777.1"/>
    </source>
</evidence>
<dbReference type="PANTHER" id="PTHR14969:SF13">
    <property type="entry name" value="AT30094P"/>
    <property type="match status" value="1"/>
</dbReference>
<dbReference type="Gene3D" id="1.20.144.10">
    <property type="entry name" value="Phosphatidic acid phosphatase type 2/haloperoxidase"/>
    <property type="match status" value="1"/>
</dbReference>
<evidence type="ECO:0000313" key="4">
    <source>
        <dbReference type="Proteomes" id="UP000220828"/>
    </source>
</evidence>
<accession>A0A2H3KVX2</accession>